<dbReference type="Pfam" id="PF00078">
    <property type="entry name" value="RVT_1"/>
    <property type="match status" value="1"/>
</dbReference>
<dbReference type="InterPro" id="IPR043502">
    <property type="entry name" value="DNA/RNA_pol_sf"/>
</dbReference>
<keyword evidence="7" id="KW-0175">Coiled coil</keyword>
<dbReference type="InterPro" id="IPR005162">
    <property type="entry name" value="Retrotrans_gag_dom"/>
</dbReference>
<feature type="compositionally biased region" description="Low complexity" evidence="8">
    <location>
        <begin position="374"/>
        <end position="386"/>
    </location>
</feature>
<keyword evidence="6" id="KW-0695">RNA-directed DNA polymerase</keyword>
<dbReference type="CDD" id="cd01647">
    <property type="entry name" value="RT_LTR"/>
    <property type="match status" value="1"/>
</dbReference>
<evidence type="ECO:0000313" key="12">
    <source>
        <dbReference type="Proteomes" id="UP001652660"/>
    </source>
</evidence>
<evidence type="ECO:0000259" key="9">
    <source>
        <dbReference type="Pfam" id="PF00078"/>
    </source>
</evidence>
<organism evidence="12 13">
    <name type="scientific">Coffea arabica</name>
    <name type="common">Arabian coffee</name>
    <dbReference type="NCBI Taxonomy" id="13443"/>
    <lineage>
        <taxon>Eukaryota</taxon>
        <taxon>Viridiplantae</taxon>
        <taxon>Streptophyta</taxon>
        <taxon>Embryophyta</taxon>
        <taxon>Tracheophyta</taxon>
        <taxon>Spermatophyta</taxon>
        <taxon>Magnoliopsida</taxon>
        <taxon>eudicotyledons</taxon>
        <taxon>Gunneridae</taxon>
        <taxon>Pentapetalae</taxon>
        <taxon>asterids</taxon>
        <taxon>lamiids</taxon>
        <taxon>Gentianales</taxon>
        <taxon>Rubiaceae</taxon>
        <taxon>Ixoroideae</taxon>
        <taxon>Gardenieae complex</taxon>
        <taxon>Bertiereae - Coffeeae clade</taxon>
        <taxon>Coffeeae</taxon>
        <taxon>Coffea</taxon>
    </lineage>
</organism>
<evidence type="ECO:0000259" key="11">
    <source>
        <dbReference type="Pfam" id="PF17917"/>
    </source>
</evidence>
<reference evidence="13" key="2">
    <citation type="submission" date="2025-08" db="UniProtKB">
        <authorList>
            <consortium name="RefSeq"/>
        </authorList>
    </citation>
    <scope>IDENTIFICATION</scope>
    <source>
        <tissue evidence="13">Leaves</tissue>
    </source>
</reference>
<keyword evidence="3" id="KW-0540">Nuclease</keyword>
<dbReference type="Gene3D" id="3.10.10.10">
    <property type="entry name" value="HIV Type 1 Reverse Transcriptase, subunit A, domain 1"/>
    <property type="match status" value="1"/>
</dbReference>
<evidence type="ECO:0000256" key="5">
    <source>
        <dbReference type="ARBA" id="ARBA00022801"/>
    </source>
</evidence>
<dbReference type="SUPFAM" id="SSF56672">
    <property type="entry name" value="DNA/RNA polymerases"/>
    <property type="match status" value="1"/>
</dbReference>
<evidence type="ECO:0000256" key="3">
    <source>
        <dbReference type="ARBA" id="ARBA00022722"/>
    </source>
</evidence>
<dbReference type="InterPro" id="IPR043128">
    <property type="entry name" value="Rev_trsase/Diguanyl_cyclase"/>
</dbReference>
<dbReference type="PANTHER" id="PTHR37984:SF5">
    <property type="entry name" value="PROTEIN NYNRIN-LIKE"/>
    <property type="match status" value="1"/>
</dbReference>
<protein>
    <recommendedName>
        <fullName evidence="14">Reverse transcriptase</fullName>
    </recommendedName>
</protein>
<keyword evidence="4" id="KW-0255">Endonuclease</keyword>
<evidence type="ECO:0008006" key="14">
    <source>
        <dbReference type="Google" id="ProtNLM"/>
    </source>
</evidence>
<dbReference type="CDD" id="cd09274">
    <property type="entry name" value="RNase_HI_RT_Ty3"/>
    <property type="match status" value="1"/>
</dbReference>
<evidence type="ECO:0000256" key="2">
    <source>
        <dbReference type="ARBA" id="ARBA00022695"/>
    </source>
</evidence>
<keyword evidence="5" id="KW-0378">Hydrolase</keyword>
<evidence type="ECO:0000256" key="1">
    <source>
        <dbReference type="ARBA" id="ARBA00022679"/>
    </source>
</evidence>
<dbReference type="RefSeq" id="XP_071909370.1">
    <property type="nucleotide sequence ID" value="XM_072053269.1"/>
</dbReference>
<keyword evidence="12" id="KW-1185">Reference proteome</keyword>
<evidence type="ECO:0000313" key="13">
    <source>
        <dbReference type="RefSeq" id="XP_071909370.1"/>
    </source>
</evidence>
<evidence type="ECO:0000259" key="10">
    <source>
        <dbReference type="Pfam" id="PF03732"/>
    </source>
</evidence>
<feature type="region of interest" description="Disordered" evidence="8">
    <location>
        <begin position="22"/>
        <end position="46"/>
    </location>
</feature>
<evidence type="ECO:0000256" key="4">
    <source>
        <dbReference type="ARBA" id="ARBA00022759"/>
    </source>
</evidence>
<feature type="compositionally biased region" description="Basic residues" evidence="8">
    <location>
        <begin position="22"/>
        <end position="33"/>
    </location>
</feature>
<evidence type="ECO:0000256" key="8">
    <source>
        <dbReference type="SAM" id="MobiDB-lite"/>
    </source>
</evidence>
<proteinExistence type="predicted"/>
<dbReference type="InterPro" id="IPR036397">
    <property type="entry name" value="RNaseH_sf"/>
</dbReference>
<dbReference type="Gene3D" id="3.30.420.10">
    <property type="entry name" value="Ribonuclease H-like superfamily/Ribonuclease H"/>
    <property type="match status" value="1"/>
</dbReference>
<dbReference type="InterPro" id="IPR012337">
    <property type="entry name" value="RNaseH-like_sf"/>
</dbReference>
<dbReference type="InterPro" id="IPR000477">
    <property type="entry name" value="RT_dom"/>
</dbReference>
<feature type="domain" description="Reverse transcriptase RNase H-like" evidence="11">
    <location>
        <begin position="849"/>
        <end position="952"/>
    </location>
</feature>
<feature type="coiled-coil region" evidence="7">
    <location>
        <begin position="410"/>
        <end position="469"/>
    </location>
</feature>
<evidence type="ECO:0000256" key="6">
    <source>
        <dbReference type="ARBA" id="ARBA00022918"/>
    </source>
</evidence>
<feature type="compositionally biased region" description="Polar residues" evidence="8">
    <location>
        <begin position="357"/>
        <end position="367"/>
    </location>
</feature>
<dbReference type="PANTHER" id="PTHR37984">
    <property type="entry name" value="PROTEIN CBG26694"/>
    <property type="match status" value="1"/>
</dbReference>
<dbReference type="Pfam" id="PF03732">
    <property type="entry name" value="Retrotrans_gag"/>
    <property type="match status" value="1"/>
</dbReference>
<dbReference type="InterPro" id="IPR041373">
    <property type="entry name" value="RT_RNaseH"/>
</dbReference>
<feature type="region of interest" description="Disordered" evidence="8">
    <location>
        <begin position="329"/>
        <end position="391"/>
    </location>
</feature>
<dbReference type="Proteomes" id="UP001652660">
    <property type="component" value="Chromosome 1e"/>
</dbReference>
<reference evidence="12" key="1">
    <citation type="journal article" date="2025" name="Foods">
        <title>Unveiling the Microbial Signatures of Arabica Coffee Cherries: Insights into Ripeness Specific Diversity, Functional Traits, and Implications for Quality and Safety.</title>
        <authorList>
            <consortium name="RefSeq"/>
            <person name="Tenea G.N."/>
            <person name="Cifuentes V."/>
            <person name="Reyes P."/>
            <person name="Cevallos-Vallejos M."/>
        </authorList>
    </citation>
    <scope>NUCLEOTIDE SEQUENCE [LARGE SCALE GENOMIC DNA]</scope>
</reference>
<name>A0ABM4UQ09_COFAR</name>
<sequence length="1266" mass="144976">MPRSSRTGELIYDAEVEKAARKRRQETKRRKQGHLFTANESAEDEVSMANNQTLRELAAPELTHQPLCITFPTLAENTAFELKSGLIHLLPSFHGLSGEEPHKHVKEFEVVCSSMKPPGVTEEQIRLRAFPFSLKDAAKDWLYYIPAGSITTWAQLKKKFLEKFFPASRAASLRKEICGIKQYPGESLYEYWDRFNKLCTRCPQHQISEQLLIQYFYEGLQSTDRSIIDAASGGALANKTPREAWELIETMAENSQQFGFRESNPPRKVNEVEISSLQQQMSELTSVVRQLAMRETPRAKVCGICTSMDHCTDTCPILQEDGAEQVNMAGGVPAPRRQYDPYSNTYNPGWRDHPNFSYGNRQQNSFPNRPPGFQQPWQPKSQPSSSNTGSSLEDIVKSLATTTAQIQQETRQFQQETRSLTANMAQLQQETRALTMSTNQFQQDTKSGMRDMEARINQMATAINRLESHAYGKLEKTKKVEKEKELLEVFKKVEINIPLLEAIKQVPKYAKFLKDLCTHKRKLRGDERVAVGENEDAKPVRQAQRRLNPLMMEVVKKEILKLLEVGIIFAISDSPWVSPVQVVPKKAGVTVEENQEGDMVPVRKATGWRQCIDYRKLNAVTKKDHFPLPFIDQMVERLAGRVYYCFLDGFSGYFQIAIAPEDQEKTTFTCPFGTFAYRRMPFGLCNAPATFQRCMVSIFSEYVEKIIEVFMNDFSVYGDSFDECLENLALILKRCIETNLVLNWEKCHFMVDHGIVLGHVVSAKGIEVDKAKIDLISALPYPACVREVRSFLGHASFYKRFIKDFSKIGAPLFKLLQKDVPFDFTSECKMAFDKLKESLTSPPVIQPPDWSLPFEIMCDASDYAVGAVLGQRIGRAPHAIYYASRALSGAQLNYSTTEKELLAVVFALEKFRSYLLGAKVIVFSDHAALRYLLAKKDAKSRLIRWILLLQEFDLEIKDKSGAENLVADHSSRLLTNQEDLPLRESFPEEQLLAIDSSIPWYADIVNFLVTNQLPASWPKAKRDKLKSDAKHYLWDDPYLWRQCSDQVIRRCVISTPYHPQTNGQTEVSNREVKSILEKMVRPDRKDWSVKLEDALWAYRTAYKTPIGMSPYRLVFGKPCHLPVEYEHKAFWALKRCNMDLMEAGGHRKLQLQELEELRNEAYENAAIYKEKNKVFHDQQVSRKSFVVGQKVLLYHSRLKLFPGKLRSRWIGPFVVTNISHYGAVEIQSLKTEKKFVVNGHRLKPYYEGFNSEQVEVLFLDDPSGEV</sequence>
<dbReference type="Gene3D" id="3.30.70.270">
    <property type="match status" value="2"/>
</dbReference>
<gene>
    <name evidence="13" type="primary">LOC140008545</name>
</gene>
<keyword evidence="1" id="KW-0808">Transferase</keyword>
<evidence type="ECO:0000256" key="7">
    <source>
        <dbReference type="SAM" id="Coils"/>
    </source>
</evidence>
<feature type="domain" description="Reverse transcriptase" evidence="9">
    <location>
        <begin position="604"/>
        <end position="759"/>
    </location>
</feature>
<dbReference type="Pfam" id="PF17917">
    <property type="entry name" value="RT_RNaseH"/>
    <property type="match status" value="1"/>
</dbReference>
<accession>A0ABM4UQ09</accession>
<dbReference type="GeneID" id="140008545"/>
<feature type="domain" description="Retrotransposon gag" evidence="10">
    <location>
        <begin position="129"/>
        <end position="221"/>
    </location>
</feature>
<dbReference type="InterPro" id="IPR050951">
    <property type="entry name" value="Retrovirus_Pol_polyprotein"/>
</dbReference>
<dbReference type="SUPFAM" id="SSF53098">
    <property type="entry name" value="Ribonuclease H-like"/>
    <property type="match status" value="1"/>
</dbReference>
<keyword evidence="2" id="KW-0548">Nucleotidyltransferase</keyword>